<protein>
    <submittedName>
        <fullName evidence="2">Uncharacterized protein</fullName>
    </submittedName>
</protein>
<feature type="coiled-coil region" evidence="1">
    <location>
        <begin position="8"/>
        <end position="35"/>
    </location>
</feature>
<comment type="caution">
    <text evidence="2">The sequence shown here is derived from an EMBL/GenBank/DDBJ whole genome shotgun (WGS) entry which is preliminary data.</text>
</comment>
<keyword evidence="3" id="KW-1185">Reference proteome</keyword>
<evidence type="ECO:0000256" key="1">
    <source>
        <dbReference type="SAM" id="Coils"/>
    </source>
</evidence>
<sequence length="52" mass="6027">RTYYFTIFNSLSVEVAELEKSITSLESDLFETNSNINSQNNADDDLFVRVFE</sequence>
<feature type="non-terminal residue" evidence="2">
    <location>
        <position position="1"/>
    </location>
</feature>
<proteinExistence type="predicted"/>
<dbReference type="AlphaFoldDB" id="A0A3M7PTY2"/>
<keyword evidence="1" id="KW-0175">Coiled coil</keyword>
<accession>A0A3M7PTY2</accession>
<name>A0A3M7PTY2_BRAPC</name>
<dbReference type="EMBL" id="REGN01008902">
    <property type="protein sequence ID" value="RNA02409.1"/>
    <property type="molecule type" value="Genomic_DNA"/>
</dbReference>
<evidence type="ECO:0000313" key="2">
    <source>
        <dbReference type="EMBL" id="RNA02409.1"/>
    </source>
</evidence>
<reference evidence="2 3" key="1">
    <citation type="journal article" date="2018" name="Sci. Rep.">
        <title>Genomic signatures of local adaptation to the degree of environmental predictability in rotifers.</title>
        <authorList>
            <person name="Franch-Gras L."/>
            <person name="Hahn C."/>
            <person name="Garcia-Roger E.M."/>
            <person name="Carmona M.J."/>
            <person name="Serra M."/>
            <person name="Gomez A."/>
        </authorList>
    </citation>
    <scope>NUCLEOTIDE SEQUENCE [LARGE SCALE GENOMIC DNA]</scope>
    <source>
        <strain evidence="2">HYR1</strain>
    </source>
</reference>
<gene>
    <name evidence="2" type="ORF">BpHYR1_014359</name>
</gene>
<evidence type="ECO:0000313" key="3">
    <source>
        <dbReference type="Proteomes" id="UP000276133"/>
    </source>
</evidence>
<dbReference type="Proteomes" id="UP000276133">
    <property type="component" value="Unassembled WGS sequence"/>
</dbReference>
<organism evidence="2 3">
    <name type="scientific">Brachionus plicatilis</name>
    <name type="common">Marine rotifer</name>
    <name type="synonym">Brachionus muelleri</name>
    <dbReference type="NCBI Taxonomy" id="10195"/>
    <lineage>
        <taxon>Eukaryota</taxon>
        <taxon>Metazoa</taxon>
        <taxon>Spiralia</taxon>
        <taxon>Gnathifera</taxon>
        <taxon>Rotifera</taxon>
        <taxon>Eurotatoria</taxon>
        <taxon>Monogononta</taxon>
        <taxon>Pseudotrocha</taxon>
        <taxon>Ploima</taxon>
        <taxon>Brachionidae</taxon>
        <taxon>Brachionus</taxon>
    </lineage>
</organism>